<dbReference type="InterPro" id="IPR000438">
    <property type="entry name" value="Acetyl_CoA_COase_Trfase_b_su"/>
</dbReference>
<dbReference type="HAMAP" id="MF_01395">
    <property type="entry name" value="AcetylCoA_CT_beta"/>
    <property type="match status" value="1"/>
</dbReference>
<keyword evidence="2 13" id="KW-0444">Lipid biosynthesis</keyword>
<dbReference type="Gene3D" id="3.90.226.10">
    <property type="entry name" value="2-enoyl-CoA Hydratase, Chain A, domain 1"/>
    <property type="match status" value="1"/>
</dbReference>
<dbReference type="PRINTS" id="PR01070">
    <property type="entry name" value="ACCCTRFRASEB"/>
</dbReference>
<keyword evidence="3 13" id="KW-0808">Transferase</keyword>
<evidence type="ECO:0000313" key="15">
    <source>
        <dbReference type="EMBL" id="MBB5015219.1"/>
    </source>
</evidence>
<dbReference type="GO" id="GO:0009329">
    <property type="term" value="C:acetate CoA-transferase complex"/>
    <property type="evidence" value="ECO:0007669"/>
    <property type="project" value="TreeGrafter"/>
</dbReference>
<feature type="zinc finger region" description="C4-type" evidence="13">
    <location>
        <begin position="30"/>
        <end position="52"/>
    </location>
</feature>
<dbReference type="GO" id="GO:0003989">
    <property type="term" value="F:acetyl-CoA carboxylase activity"/>
    <property type="evidence" value="ECO:0007669"/>
    <property type="project" value="InterPro"/>
</dbReference>
<gene>
    <name evidence="13" type="primary">accD</name>
    <name evidence="15" type="ORF">HNQ58_001105</name>
</gene>
<evidence type="ECO:0000256" key="2">
    <source>
        <dbReference type="ARBA" id="ARBA00022516"/>
    </source>
</evidence>
<feature type="domain" description="CoA carboxyltransferase N-terminal" evidence="14">
    <location>
        <begin position="26"/>
        <end position="291"/>
    </location>
</feature>
<protein>
    <recommendedName>
        <fullName evidence="13">Acetyl-coenzyme A carboxylase carboxyl transferase subunit beta</fullName>
        <shortName evidence="13">ACCase subunit beta</shortName>
        <shortName evidence="13">Acetyl-CoA carboxylase carboxyltransferase subunit beta</shortName>
        <ecNumber evidence="13">2.1.3.15</ecNumber>
    </recommendedName>
</protein>
<keyword evidence="10 13" id="KW-0443">Lipid metabolism</keyword>
<evidence type="ECO:0000256" key="6">
    <source>
        <dbReference type="ARBA" id="ARBA00022771"/>
    </source>
</evidence>
<dbReference type="InterPro" id="IPR029045">
    <property type="entry name" value="ClpP/crotonase-like_dom_sf"/>
</dbReference>
<comment type="subcellular location">
    <subcellularLocation>
        <location evidence="1 13">Cytoplasm</location>
    </subcellularLocation>
</comment>
<dbReference type="GO" id="GO:0008270">
    <property type="term" value="F:zinc ion binding"/>
    <property type="evidence" value="ECO:0007669"/>
    <property type="project" value="UniProtKB-UniRule"/>
</dbReference>
<keyword evidence="11 13" id="KW-0275">Fatty acid biosynthesis</keyword>
<evidence type="ECO:0000256" key="12">
    <source>
        <dbReference type="ARBA" id="ARBA00025280"/>
    </source>
</evidence>
<keyword evidence="15" id="KW-0436">Ligase</keyword>
<keyword evidence="9 13" id="KW-0067">ATP-binding</keyword>
<keyword evidence="5 13" id="KW-0547">Nucleotide-binding</keyword>
<evidence type="ECO:0000256" key="11">
    <source>
        <dbReference type="ARBA" id="ARBA00023160"/>
    </source>
</evidence>
<dbReference type="GO" id="GO:0016743">
    <property type="term" value="F:carboxyl- or carbamoyltransferase activity"/>
    <property type="evidence" value="ECO:0007669"/>
    <property type="project" value="UniProtKB-UniRule"/>
</dbReference>
<dbReference type="Pfam" id="PF17848">
    <property type="entry name" value="Zn_ribbon_ACC"/>
    <property type="match status" value="1"/>
</dbReference>
<feature type="binding site" evidence="13">
    <location>
        <position position="49"/>
    </location>
    <ligand>
        <name>Zn(2+)</name>
        <dbReference type="ChEBI" id="CHEBI:29105"/>
    </ligand>
</feature>
<comment type="caution">
    <text evidence="15">The sequence shown here is derived from an EMBL/GenBank/DDBJ whole genome shotgun (WGS) entry which is preliminary data.</text>
</comment>
<dbReference type="GO" id="GO:2001295">
    <property type="term" value="P:malonyl-CoA biosynthetic process"/>
    <property type="evidence" value="ECO:0007669"/>
    <property type="project" value="UniProtKB-UniRule"/>
</dbReference>
<dbReference type="EC" id="2.1.3.15" evidence="13"/>
<dbReference type="NCBIfam" id="TIGR00515">
    <property type="entry name" value="accD"/>
    <property type="match status" value="1"/>
</dbReference>
<name>A0A7W7XZA4_9GAMM</name>
<dbReference type="InterPro" id="IPR041010">
    <property type="entry name" value="Znf-ACC"/>
</dbReference>
<dbReference type="PROSITE" id="PS50980">
    <property type="entry name" value="COA_CT_NTER"/>
    <property type="match status" value="1"/>
</dbReference>
<keyword evidence="13" id="KW-0963">Cytoplasm</keyword>
<evidence type="ECO:0000256" key="4">
    <source>
        <dbReference type="ARBA" id="ARBA00022723"/>
    </source>
</evidence>
<comment type="cofactor">
    <cofactor evidence="13">
        <name>Zn(2+)</name>
        <dbReference type="ChEBI" id="CHEBI:29105"/>
    </cofactor>
    <text evidence="13">Binds 1 zinc ion per subunit.</text>
</comment>
<comment type="subunit">
    <text evidence="13">Acetyl-CoA carboxylase is a heterohexamer composed of biotin carboxyl carrier protein (AccB), biotin carboxylase (AccC) and two subunits each of ACCase subunit alpha (AccA) and ACCase subunit beta (AccD).</text>
</comment>
<feature type="binding site" evidence="13">
    <location>
        <position position="52"/>
    </location>
    <ligand>
        <name>Zn(2+)</name>
        <dbReference type="ChEBI" id="CHEBI:29105"/>
    </ligand>
</feature>
<feature type="binding site" evidence="13">
    <location>
        <position position="30"/>
    </location>
    <ligand>
        <name>Zn(2+)</name>
        <dbReference type="ChEBI" id="CHEBI:29105"/>
    </ligand>
</feature>
<evidence type="ECO:0000256" key="13">
    <source>
        <dbReference type="HAMAP-Rule" id="MF_01395"/>
    </source>
</evidence>
<evidence type="ECO:0000256" key="7">
    <source>
        <dbReference type="ARBA" id="ARBA00022832"/>
    </source>
</evidence>
<evidence type="ECO:0000256" key="3">
    <source>
        <dbReference type="ARBA" id="ARBA00022679"/>
    </source>
</evidence>
<dbReference type="PANTHER" id="PTHR42995:SF5">
    <property type="entry name" value="ACETYL-COENZYME A CARBOXYLASE CARBOXYL TRANSFERASE SUBUNIT BETA, CHLOROPLASTIC"/>
    <property type="match status" value="1"/>
</dbReference>
<dbReference type="PANTHER" id="PTHR42995">
    <property type="entry name" value="ACETYL-COENZYME A CARBOXYLASE CARBOXYL TRANSFERASE SUBUNIT BETA, CHLOROPLASTIC"/>
    <property type="match status" value="1"/>
</dbReference>
<keyword evidence="16" id="KW-1185">Reference proteome</keyword>
<keyword evidence="8 13" id="KW-0862">Zinc</keyword>
<comment type="function">
    <text evidence="12 13">Component of the acetyl coenzyme A carboxylase (ACC) complex. Biotin carboxylase (BC) catalyzes the carboxylation of biotin on its carrier protein (BCCP) and then the CO(2) group is transferred by the transcarboxylase to acetyl-CoA to form malonyl-CoA.</text>
</comment>
<evidence type="ECO:0000256" key="9">
    <source>
        <dbReference type="ARBA" id="ARBA00022840"/>
    </source>
</evidence>
<organism evidence="15 16">
    <name type="scientific">Rehaibacterium terrae</name>
    <dbReference type="NCBI Taxonomy" id="1341696"/>
    <lineage>
        <taxon>Bacteria</taxon>
        <taxon>Pseudomonadati</taxon>
        <taxon>Pseudomonadota</taxon>
        <taxon>Gammaproteobacteria</taxon>
        <taxon>Lysobacterales</taxon>
        <taxon>Lysobacteraceae</taxon>
        <taxon>Rehaibacterium</taxon>
    </lineage>
</organism>
<proteinExistence type="inferred from homology"/>
<evidence type="ECO:0000256" key="5">
    <source>
        <dbReference type="ARBA" id="ARBA00022741"/>
    </source>
</evidence>
<dbReference type="SUPFAM" id="SSF52096">
    <property type="entry name" value="ClpP/crotonase"/>
    <property type="match status" value="1"/>
</dbReference>
<evidence type="ECO:0000259" key="14">
    <source>
        <dbReference type="PROSITE" id="PS50980"/>
    </source>
</evidence>
<comment type="catalytic activity">
    <reaction evidence="13">
        <text>N(6)-carboxybiotinyl-L-lysyl-[protein] + acetyl-CoA = N(6)-biotinyl-L-lysyl-[protein] + malonyl-CoA</text>
        <dbReference type="Rhea" id="RHEA:54728"/>
        <dbReference type="Rhea" id="RHEA-COMP:10505"/>
        <dbReference type="Rhea" id="RHEA-COMP:10506"/>
        <dbReference type="ChEBI" id="CHEBI:57288"/>
        <dbReference type="ChEBI" id="CHEBI:57384"/>
        <dbReference type="ChEBI" id="CHEBI:83144"/>
        <dbReference type="ChEBI" id="CHEBI:83145"/>
        <dbReference type="EC" id="2.1.3.15"/>
    </reaction>
</comment>
<accession>A0A7W7XZA4</accession>
<keyword evidence="4 13" id="KW-0479">Metal-binding</keyword>
<evidence type="ECO:0000313" key="16">
    <source>
        <dbReference type="Proteomes" id="UP000519004"/>
    </source>
</evidence>
<keyword evidence="7 13" id="KW-0276">Fatty acid metabolism</keyword>
<comment type="similarity">
    <text evidence="13">Belongs to the AccD/PCCB family.</text>
</comment>
<reference evidence="15 16" key="1">
    <citation type="submission" date="2020-08" db="EMBL/GenBank/DDBJ databases">
        <title>Genomic Encyclopedia of Type Strains, Phase IV (KMG-IV): sequencing the most valuable type-strain genomes for metagenomic binning, comparative biology and taxonomic classification.</title>
        <authorList>
            <person name="Goeker M."/>
        </authorList>
    </citation>
    <scope>NUCLEOTIDE SEQUENCE [LARGE SCALE GENOMIC DNA]</scope>
    <source>
        <strain evidence="15 16">DSM 25897</strain>
    </source>
</reference>
<dbReference type="UniPathway" id="UPA00655">
    <property type="reaction ID" value="UER00711"/>
</dbReference>
<dbReference type="InterPro" id="IPR034733">
    <property type="entry name" value="AcCoA_carboxyl_beta"/>
</dbReference>
<feature type="binding site" evidence="13">
    <location>
        <position position="33"/>
    </location>
    <ligand>
        <name>Zn(2+)</name>
        <dbReference type="ChEBI" id="CHEBI:29105"/>
    </ligand>
</feature>
<dbReference type="AlphaFoldDB" id="A0A7W7XZA4"/>
<dbReference type="EMBL" id="JACHHX010000006">
    <property type="protein sequence ID" value="MBB5015219.1"/>
    <property type="molecule type" value="Genomic_DNA"/>
</dbReference>
<dbReference type="InterPro" id="IPR011762">
    <property type="entry name" value="COA_CT_N"/>
</dbReference>
<dbReference type="RefSeq" id="WP_183947793.1">
    <property type="nucleotide sequence ID" value="NZ_JACHHX010000006.1"/>
</dbReference>
<evidence type="ECO:0000256" key="10">
    <source>
        <dbReference type="ARBA" id="ARBA00023098"/>
    </source>
</evidence>
<keyword evidence="6 13" id="KW-0863">Zinc-finger</keyword>
<dbReference type="GO" id="GO:0006633">
    <property type="term" value="P:fatty acid biosynthetic process"/>
    <property type="evidence" value="ECO:0007669"/>
    <property type="project" value="UniProtKB-KW"/>
</dbReference>
<dbReference type="GO" id="GO:0005524">
    <property type="term" value="F:ATP binding"/>
    <property type="evidence" value="ECO:0007669"/>
    <property type="project" value="UniProtKB-KW"/>
</dbReference>
<evidence type="ECO:0000256" key="1">
    <source>
        <dbReference type="ARBA" id="ARBA00004496"/>
    </source>
</evidence>
<dbReference type="Pfam" id="PF01039">
    <property type="entry name" value="Carboxyl_trans"/>
    <property type="match status" value="1"/>
</dbReference>
<evidence type="ECO:0000256" key="8">
    <source>
        <dbReference type="ARBA" id="ARBA00022833"/>
    </source>
</evidence>
<comment type="pathway">
    <text evidence="13">Lipid metabolism; malonyl-CoA biosynthesis; malonyl-CoA from acetyl-CoA: step 1/1.</text>
</comment>
<sequence length="291" mass="31597">MSWLQKLMPSRIRTQTGNKRGVPEGLWEKCEKCSAVLYRPELERNLEVCPKCGHHHYIGARARLAAFLDEGSATELDADLAPTDPLKFRDTKKYPDRIKAAQKQTGEKDALISMEGRLKGMPVVAAAFEFKYMGGSMGSVVGEKFARAAERALALRCPLVCFSATGGARMQESLFSLMQMAKTAAALGRMRAAGLPFISVLTHPTTGGVSASLGMLGDINVGEPQALIGFAGPRVIQQTVRETLPEGFQRSEFLLEHGAIDLIVDRREMRDKLAALLAILTRRPAPAASAA</sequence>
<dbReference type="Proteomes" id="UP000519004">
    <property type="component" value="Unassembled WGS sequence"/>
</dbReference>